<name>A0ABZ2K6X2_9BACT</name>
<evidence type="ECO:0000313" key="3">
    <source>
        <dbReference type="EMBL" id="WXA93022.1"/>
    </source>
</evidence>
<reference evidence="3 4" key="1">
    <citation type="submission" date="2021-12" db="EMBL/GenBank/DDBJ databases">
        <title>Discovery of the Pendulisporaceae a myxobacterial family with distinct sporulation behavior and unique specialized metabolism.</title>
        <authorList>
            <person name="Garcia R."/>
            <person name="Popoff A."/>
            <person name="Bader C.D."/>
            <person name="Loehr J."/>
            <person name="Walesch S."/>
            <person name="Walt C."/>
            <person name="Boldt J."/>
            <person name="Bunk B."/>
            <person name="Haeckl F.J.F.P.J."/>
            <person name="Gunesch A.P."/>
            <person name="Birkelbach J."/>
            <person name="Nuebel U."/>
            <person name="Pietschmann T."/>
            <person name="Bach T."/>
            <person name="Mueller R."/>
        </authorList>
    </citation>
    <scope>NUCLEOTIDE SEQUENCE [LARGE SCALE GENOMIC DNA]</scope>
    <source>
        <strain evidence="3 4">MSr12523</strain>
    </source>
</reference>
<dbReference type="InterPro" id="IPR013830">
    <property type="entry name" value="SGNH_hydro"/>
</dbReference>
<evidence type="ECO:0000313" key="4">
    <source>
        <dbReference type="Proteomes" id="UP001379533"/>
    </source>
</evidence>
<dbReference type="EMBL" id="CP089982">
    <property type="protein sequence ID" value="WXA93022.1"/>
    <property type="molecule type" value="Genomic_DNA"/>
</dbReference>
<feature type="compositionally biased region" description="Polar residues" evidence="1">
    <location>
        <begin position="67"/>
        <end position="78"/>
    </location>
</feature>
<dbReference type="Gene3D" id="2.60.120.1360">
    <property type="match status" value="1"/>
</dbReference>
<dbReference type="RefSeq" id="WP_394843620.1">
    <property type="nucleotide sequence ID" value="NZ_CP089982.1"/>
</dbReference>
<keyword evidence="4" id="KW-1185">Reference proteome</keyword>
<organism evidence="3 4">
    <name type="scientific">Pendulispora brunnea</name>
    <dbReference type="NCBI Taxonomy" id="2905690"/>
    <lineage>
        <taxon>Bacteria</taxon>
        <taxon>Pseudomonadati</taxon>
        <taxon>Myxococcota</taxon>
        <taxon>Myxococcia</taxon>
        <taxon>Myxococcales</taxon>
        <taxon>Sorangiineae</taxon>
        <taxon>Pendulisporaceae</taxon>
        <taxon>Pendulispora</taxon>
    </lineage>
</organism>
<protein>
    <submittedName>
        <fullName evidence="3">GDSL-type esterase/lipase family protein</fullName>
    </submittedName>
</protein>
<evidence type="ECO:0000259" key="2">
    <source>
        <dbReference type="Pfam" id="PF13472"/>
    </source>
</evidence>
<evidence type="ECO:0000256" key="1">
    <source>
        <dbReference type="SAM" id="MobiDB-lite"/>
    </source>
</evidence>
<sequence length="487" mass="51990">MPFPGKTALALGVMALLLAIPYLSPKLRPLRVAAAPWDPPAETETAAGAPEKNATAPVASAVGETTLRATENQGTVTNALPAEKAKEPPPDPAALAKMAGSIAVEDPTGHALDAFYGQLSRTDQEKGKADGAITRILHYGDSVITSDLISGTLRRRFQDRFGDSGHGFVLTANPWEWYFHNDVVHSASEGWNISRITGPFSGDHIYGLGGVSFHTNGGASATFGTPAKGDYGRKVSRFDVYYLEQPYGGDIELSVAGQEPEIVSTRGPEKVSRVYTKHVPDGAATLTLRTRGNGDARVFGVALERDEAGVVYDALGANGARARLWDQMDGGHWADQMALRKPALVVLQYGTNESEDGGIQVDAYVQKLGALIEKVKTGAPGASVMVASPLDRAEKTEGGGFRTRKIIVQLVELQRKTALEHQVAFFNTYEAMGGSGSMARWVHANPQLGSWDLTHPTPAGGEMVGNLMFKALMAGYTAYGAREKNRN</sequence>
<accession>A0ABZ2K6X2</accession>
<gene>
    <name evidence="3" type="ORF">LZC95_42045</name>
</gene>
<dbReference type="Pfam" id="PF13472">
    <property type="entry name" value="Lipase_GDSL_2"/>
    <property type="match status" value="1"/>
</dbReference>
<dbReference type="Gene3D" id="3.40.50.1110">
    <property type="entry name" value="SGNH hydrolase"/>
    <property type="match status" value="1"/>
</dbReference>
<dbReference type="Proteomes" id="UP001379533">
    <property type="component" value="Chromosome"/>
</dbReference>
<dbReference type="InterPro" id="IPR036514">
    <property type="entry name" value="SGNH_hydro_sf"/>
</dbReference>
<feature type="region of interest" description="Disordered" evidence="1">
    <location>
        <begin position="65"/>
        <end position="93"/>
    </location>
</feature>
<feature type="domain" description="SGNH hydrolase-type esterase" evidence="2">
    <location>
        <begin position="294"/>
        <end position="460"/>
    </location>
</feature>
<proteinExistence type="predicted"/>
<dbReference type="SUPFAM" id="SSF52266">
    <property type="entry name" value="SGNH hydrolase"/>
    <property type="match status" value="1"/>
</dbReference>